<accession>A0A2A2M5H5</accession>
<feature type="region of interest" description="Disordered" evidence="1">
    <location>
        <begin position="91"/>
        <end position="113"/>
    </location>
</feature>
<dbReference type="Proteomes" id="UP000218231">
    <property type="component" value="Unassembled WGS sequence"/>
</dbReference>
<evidence type="ECO:0000313" key="2">
    <source>
        <dbReference type="EMBL" id="PAV93748.1"/>
    </source>
</evidence>
<feature type="compositionally biased region" description="Basic residues" evidence="1">
    <location>
        <begin position="97"/>
        <end position="113"/>
    </location>
</feature>
<dbReference type="GO" id="GO:0005975">
    <property type="term" value="P:carbohydrate metabolic process"/>
    <property type="evidence" value="ECO:0007669"/>
    <property type="project" value="InterPro"/>
</dbReference>
<sequence>MPALVFGIDPVRRMVETILAAGQEVQLHIHPNWRGADESDRKTRYGRFQLHEYGADEQRDLLVTATELLVAAGAPPPIAFRAGSYSANDDTLPTMAARRRSAASGWHRRRSRR</sequence>
<protein>
    <submittedName>
        <fullName evidence="2">Uncharacterized protein</fullName>
    </submittedName>
</protein>
<organism evidence="2 3">
    <name type="scientific">Diploscapter pachys</name>
    <dbReference type="NCBI Taxonomy" id="2018661"/>
    <lineage>
        <taxon>Eukaryota</taxon>
        <taxon>Metazoa</taxon>
        <taxon>Ecdysozoa</taxon>
        <taxon>Nematoda</taxon>
        <taxon>Chromadorea</taxon>
        <taxon>Rhabditida</taxon>
        <taxon>Rhabditina</taxon>
        <taxon>Rhabditomorpha</taxon>
        <taxon>Rhabditoidea</taxon>
        <taxon>Rhabditidae</taxon>
        <taxon>Diploscapter</taxon>
    </lineage>
</organism>
<gene>
    <name evidence="2" type="ORF">WR25_00591</name>
</gene>
<proteinExistence type="predicted"/>
<reference evidence="2 3" key="1">
    <citation type="journal article" date="2017" name="Curr. Biol.">
        <title>Genome architecture and evolution of a unichromosomal asexual nematode.</title>
        <authorList>
            <person name="Fradin H."/>
            <person name="Zegar C."/>
            <person name="Gutwein M."/>
            <person name="Lucas J."/>
            <person name="Kovtun M."/>
            <person name="Corcoran D."/>
            <person name="Baugh L.R."/>
            <person name="Kiontke K."/>
            <person name="Gunsalus K."/>
            <person name="Fitch D.H."/>
            <person name="Piano F."/>
        </authorList>
    </citation>
    <scope>NUCLEOTIDE SEQUENCE [LARGE SCALE GENOMIC DNA]</scope>
    <source>
        <strain evidence="2">PF1309</strain>
    </source>
</reference>
<name>A0A2A2M5H5_9BILA</name>
<dbReference type="AlphaFoldDB" id="A0A2A2M5H5"/>
<keyword evidence="3" id="KW-1185">Reference proteome</keyword>
<dbReference type="SUPFAM" id="SSF88713">
    <property type="entry name" value="Glycoside hydrolase/deacetylase"/>
    <property type="match status" value="1"/>
</dbReference>
<comment type="caution">
    <text evidence="2">The sequence shown here is derived from an EMBL/GenBank/DDBJ whole genome shotgun (WGS) entry which is preliminary data.</text>
</comment>
<evidence type="ECO:0000256" key="1">
    <source>
        <dbReference type="SAM" id="MobiDB-lite"/>
    </source>
</evidence>
<evidence type="ECO:0000313" key="3">
    <source>
        <dbReference type="Proteomes" id="UP000218231"/>
    </source>
</evidence>
<dbReference type="InterPro" id="IPR011330">
    <property type="entry name" value="Glyco_hydro/deAcase_b/a-brl"/>
</dbReference>
<dbReference type="Gene3D" id="3.20.20.370">
    <property type="entry name" value="Glycoside hydrolase/deacetylase"/>
    <property type="match status" value="1"/>
</dbReference>
<dbReference type="EMBL" id="LIAE01004508">
    <property type="protein sequence ID" value="PAV93748.1"/>
    <property type="molecule type" value="Genomic_DNA"/>
</dbReference>